<proteinExistence type="predicted"/>
<accession>A0AA88IZ91</accession>
<comment type="caution">
    <text evidence="2">The sequence shown here is derived from an EMBL/GenBank/DDBJ whole genome shotgun (WGS) entry which is preliminary data.</text>
</comment>
<evidence type="ECO:0000313" key="2">
    <source>
        <dbReference type="EMBL" id="GMN61098.1"/>
    </source>
</evidence>
<gene>
    <name evidence="2" type="ORF">TIFTF001_030192</name>
</gene>
<protein>
    <submittedName>
        <fullName evidence="2">Uncharacterized protein</fullName>
    </submittedName>
</protein>
<keyword evidence="3" id="KW-1185">Reference proteome</keyword>
<evidence type="ECO:0000256" key="1">
    <source>
        <dbReference type="SAM" id="MobiDB-lite"/>
    </source>
</evidence>
<dbReference type="Proteomes" id="UP001187192">
    <property type="component" value="Unassembled WGS sequence"/>
</dbReference>
<feature type="region of interest" description="Disordered" evidence="1">
    <location>
        <begin position="42"/>
        <end position="81"/>
    </location>
</feature>
<name>A0AA88IZ91_FICCA</name>
<feature type="compositionally biased region" description="Basic and acidic residues" evidence="1">
    <location>
        <begin position="44"/>
        <end position="81"/>
    </location>
</feature>
<sequence>MYGARERETYQVHGRGCGRLRSGVVGGGWVLRKRLEGGVLAASRGERERERERHERKSVVESRLAEMRGDRERERPEREWR</sequence>
<reference evidence="2" key="1">
    <citation type="submission" date="2023-07" db="EMBL/GenBank/DDBJ databases">
        <title>draft genome sequence of fig (Ficus carica).</title>
        <authorList>
            <person name="Takahashi T."/>
            <person name="Nishimura K."/>
        </authorList>
    </citation>
    <scope>NUCLEOTIDE SEQUENCE</scope>
</reference>
<dbReference type="AlphaFoldDB" id="A0AA88IZ91"/>
<dbReference type="EMBL" id="BTGU01000106">
    <property type="protein sequence ID" value="GMN61098.1"/>
    <property type="molecule type" value="Genomic_DNA"/>
</dbReference>
<evidence type="ECO:0000313" key="3">
    <source>
        <dbReference type="Proteomes" id="UP001187192"/>
    </source>
</evidence>
<organism evidence="2 3">
    <name type="scientific">Ficus carica</name>
    <name type="common">Common fig</name>
    <dbReference type="NCBI Taxonomy" id="3494"/>
    <lineage>
        <taxon>Eukaryota</taxon>
        <taxon>Viridiplantae</taxon>
        <taxon>Streptophyta</taxon>
        <taxon>Embryophyta</taxon>
        <taxon>Tracheophyta</taxon>
        <taxon>Spermatophyta</taxon>
        <taxon>Magnoliopsida</taxon>
        <taxon>eudicotyledons</taxon>
        <taxon>Gunneridae</taxon>
        <taxon>Pentapetalae</taxon>
        <taxon>rosids</taxon>
        <taxon>fabids</taxon>
        <taxon>Rosales</taxon>
        <taxon>Moraceae</taxon>
        <taxon>Ficeae</taxon>
        <taxon>Ficus</taxon>
    </lineage>
</organism>